<organism evidence="11 12">
    <name type="scientific">Brassica cretica</name>
    <name type="common">Mustard</name>
    <dbReference type="NCBI Taxonomy" id="69181"/>
    <lineage>
        <taxon>Eukaryota</taxon>
        <taxon>Viridiplantae</taxon>
        <taxon>Streptophyta</taxon>
        <taxon>Embryophyta</taxon>
        <taxon>Tracheophyta</taxon>
        <taxon>Spermatophyta</taxon>
        <taxon>Magnoliopsida</taxon>
        <taxon>eudicotyledons</taxon>
        <taxon>Gunneridae</taxon>
        <taxon>Pentapetalae</taxon>
        <taxon>rosids</taxon>
        <taxon>malvids</taxon>
        <taxon>Brassicales</taxon>
        <taxon>Brassicaceae</taxon>
        <taxon>Brassiceae</taxon>
        <taxon>Brassica</taxon>
    </lineage>
</organism>
<dbReference type="GO" id="GO:0030897">
    <property type="term" value="C:HOPS complex"/>
    <property type="evidence" value="ECO:0007669"/>
    <property type="project" value="TreeGrafter"/>
</dbReference>
<dbReference type="FunFam" id="1.25.40.10:FF:000545">
    <property type="entry name" value="Vacuolar protein sorting-associated protein 41 homolog"/>
    <property type="match status" value="1"/>
</dbReference>
<keyword evidence="2" id="KW-0813">Transport</keyword>
<evidence type="ECO:0000313" key="11">
    <source>
        <dbReference type="EMBL" id="KAF2554487.1"/>
    </source>
</evidence>
<evidence type="ECO:0000256" key="7">
    <source>
        <dbReference type="ARBA" id="ARBA00059029"/>
    </source>
</evidence>
<dbReference type="Pfam" id="PF23556">
    <property type="entry name" value="TPR_Vps41"/>
    <property type="match status" value="1"/>
</dbReference>
<evidence type="ECO:0000256" key="9">
    <source>
        <dbReference type="SAM" id="MobiDB-lite"/>
    </source>
</evidence>
<dbReference type="GO" id="GO:0016236">
    <property type="term" value="P:macroautophagy"/>
    <property type="evidence" value="ECO:0007669"/>
    <property type="project" value="TreeGrafter"/>
</dbReference>
<dbReference type="Pfam" id="PF23555">
    <property type="entry name" value="zf-RING_Vps41"/>
    <property type="match status" value="1"/>
</dbReference>
<keyword evidence="5" id="KW-0653">Protein transport</keyword>
<dbReference type="FunFam" id="3.30.420.10:FF:000217">
    <property type="entry name" value="DNA polymerase epsilon catalytic subunit"/>
    <property type="match status" value="1"/>
</dbReference>
<keyword evidence="3" id="KW-0853">WD repeat</keyword>
<dbReference type="PANTHER" id="PTHR12616">
    <property type="entry name" value="VACUOLAR PROTEIN SORTING VPS41"/>
    <property type="match status" value="1"/>
</dbReference>
<accession>A0A8S9HCU2</accession>
<feature type="compositionally biased region" description="Acidic residues" evidence="9">
    <location>
        <begin position="586"/>
        <end position="601"/>
    </location>
</feature>
<dbReference type="SUPFAM" id="SSF57850">
    <property type="entry name" value="RING/U-box"/>
    <property type="match status" value="1"/>
</dbReference>
<dbReference type="SMART" id="SM00299">
    <property type="entry name" value="CLH"/>
    <property type="match status" value="1"/>
</dbReference>
<dbReference type="CDD" id="cd16687">
    <property type="entry name" value="RING-H2_Vps8"/>
    <property type="match status" value="1"/>
</dbReference>
<feature type="domain" description="Vps41 C-terminal RING finger" evidence="10">
    <location>
        <begin position="530"/>
        <end position="576"/>
    </location>
</feature>
<dbReference type="PROSITE" id="PS50236">
    <property type="entry name" value="CHCR"/>
    <property type="match status" value="1"/>
</dbReference>
<reference evidence="11" key="1">
    <citation type="submission" date="2019-12" db="EMBL/GenBank/DDBJ databases">
        <title>Genome sequencing and annotation of Brassica cretica.</title>
        <authorList>
            <person name="Studholme D.J."/>
            <person name="Sarris P.F."/>
        </authorList>
    </citation>
    <scope>NUCLEOTIDE SEQUENCE</scope>
    <source>
        <strain evidence="11">PFS-001/15</strain>
        <tissue evidence="11">Leaf</tissue>
    </source>
</reference>
<dbReference type="SUPFAM" id="SSF56672">
    <property type="entry name" value="DNA/RNA polymerases"/>
    <property type="match status" value="1"/>
</dbReference>
<dbReference type="GO" id="GO:0034058">
    <property type="term" value="P:endosomal vesicle fusion"/>
    <property type="evidence" value="ECO:0007669"/>
    <property type="project" value="TreeGrafter"/>
</dbReference>
<dbReference type="Gene3D" id="1.25.40.10">
    <property type="entry name" value="Tetratricopeptide repeat domain"/>
    <property type="match status" value="1"/>
</dbReference>
<evidence type="ECO:0000256" key="3">
    <source>
        <dbReference type="ARBA" id="ARBA00022574"/>
    </source>
</evidence>
<feature type="repeat" description="CHCR" evidence="8">
    <location>
        <begin position="267"/>
        <end position="414"/>
    </location>
</feature>
<proteinExistence type="inferred from homology"/>
<dbReference type="Gene3D" id="3.30.420.10">
    <property type="entry name" value="Ribonuclease H-like superfamily/Ribonuclease H"/>
    <property type="match status" value="1"/>
</dbReference>
<sequence length="888" mass="100523">MDALPVHGFEHYKAKDYSLAHAPFPGSSYAGGQWAAGDEPLYYIVSPKDVVIAKPRDAEDHINWLLQHGFHEKALAAVEAGEGRNELIDKVGAGYLDHLIVERKYAEAASLCPKLLRGSASAWERWVFHFAQLRQLPVLVPYMPTDNPRLKDTVYEVALVALATNPSYHKELLSTVKSWPRSVYSALPVISAIEPQLNTSSMTDALKEALAELYVIDGQHEKAFALYADLLKPEVFDFIEKYNLHEAIRGKVVQLMLLDCKRATALFIQNRDLIAPSEVVPQLLKAGKKCDSRYYLYLYLHALFQVSPDGGKDYHDMQVELYAEYDTKMLLPFLRSSQHYKLEKAYELCVKKDLLREQVFVLGRMGNAKQALAVIINKLGDIEEAVEFVSMQHDDDLWEELIKQCLNKPEMVGLLLEHTVGNLDPLYIVNMVPNGLEIPRLRDRLVKIVTDYRTETSLRHGCNDILKTDIVNLLVKCFNEARRGVCLSNEEDDSRGKREDNNRSISQRMVVDKSLSIKMTEVKSKTRGDTRCCMCFDPVSIRGDTVVVFFCCHAYHMTCLMDAAFSDSNNKTAKGSSGYGYGYDNGVEEEDTEDEEEDDSNDGDRSVPLILNLGFELGFRCDHNQGECRAKFVCHLDCFAWVKRDSYLPQGSHGLKAVTKAKLGYDPLEVNPEDMVQFAMEKPQTMASYSVSDAVATYYLYMTYVHPFIFSLATIIPMVPDEVLRKGSGTLCEMLLMVEAYNANVICPNKNQADPEKFHKSHLLESETYIGGHVECLESGVFRSDIPTSFKLDTSAYQASNLLYLTQYDFSCCFLNITSSDMVLFKCHLFMHLSDIGPFNCQQLIDNLDRDLEYAITVEGKMRMDSVSNYDEVKEKIKEKVIDSSSEL</sequence>
<dbReference type="SUPFAM" id="SSF53098">
    <property type="entry name" value="Ribonuclease H-like"/>
    <property type="match status" value="1"/>
</dbReference>
<dbReference type="InterPro" id="IPR000547">
    <property type="entry name" value="Clathrin_H-chain/VPS_repeat"/>
</dbReference>
<evidence type="ECO:0000256" key="8">
    <source>
        <dbReference type="PROSITE-ProRule" id="PRU01006"/>
    </source>
</evidence>
<dbReference type="InterPro" id="IPR012337">
    <property type="entry name" value="RNaseH-like_sf"/>
</dbReference>
<evidence type="ECO:0000256" key="6">
    <source>
        <dbReference type="ARBA" id="ARBA00029538"/>
    </source>
</evidence>
<dbReference type="GO" id="GO:0009267">
    <property type="term" value="P:cellular response to starvation"/>
    <property type="evidence" value="ECO:0007669"/>
    <property type="project" value="TreeGrafter"/>
</dbReference>
<comment type="function">
    <text evidence="7">Required for vacuolar assembly and vacuolar traffic.</text>
</comment>
<comment type="caution">
    <text evidence="11">The sequence shown here is derived from an EMBL/GenBank/DDBJ whole genome shotgun (WGS) entry which is preliminary data.</text>
</comment>
<evidence type="ECO:0000313" key="12">
    <source>
        <dbReference type="Proteomes" id="UP000712281"/>
    </source>
</evidence>
<dbReference type="InterPro" id="IPR043502">
    <property type="entry name" value="DNA/RNA_pol_sf"/>
</dbReference>
<dbReference type="EMBL" id="QGKW02001940">
    <property type="protein sequence ID" value="KAF2554487.1"/>
    <property type="molecule type" value="Genomic_DNA"/>
</dbReference>
<evidence type="ECO:0000256" key="4">
    <source>
        <dbReference type="ARBA" id="ARBA00022737"/>
    </source>
</evidence>
<dbReference type="InterPro" id="IPR045111">
    <property type="entry name" value="Vps41/Vps8"/>
</dbReference>
<evidence type="ECO:0000259" key="10">
    <source>
        <dbReference type="Pfam" id="PF23555"/>
    </source>
</evidence>
<dbReference type="Proteomes" id="UP000712281">
    <property type="component" value="Unassembled WGS sequence"/>
</dbReference>
<dbReference type="InterPro" id="IPR036397">
    <property type="entry name" value="RNaseH_sf"/>
</dbReference>
<gene>
    <name evidence="11" type="ORF">F2Q68_00013063</name>
</gene>
<keyword evidence="4" id="KW-0677">Repeat</keyword>
<comment type="similarity">
    <text evidence="1">Belongs to the VPS41 family.</text>
</comment>
<dbReference type="InterPro" id="IPR011990">
    <property type="entry name" value="TPR-like_helical_dom_sf"/>
</dbReference>
<dbReference type="GO" id="GO:0006623">
    <property type="term" value="P:protein targeting to vacuole"/>
    <property type="evidence" value="ECO:0007669"/>
    <property type="project" value="InterPro"/>
</dbReference>
<dbReference type="InterPro" id="IPR057779">
    <property type="entry name" value="Znf_RING_Vps41"/>
</dbReference>
<evidence type="ECO:0000256" key="1">
    <source>
        <dbReference type="ARBA" id="ARBA00009582"/>
    </source>
</evidence>
<dbReference type="PANTHER" id="PTHR12616:SF1">
    <property type="entry name" value="VACUOLAR PROTEIN SORTING-ASSOCIATED PROTEIN 41 HOMOLOG"/>
    <property type="match status" value="1"/>
</dbReference>
<feature type="region of interest" description="Disordered" evidence="9">
    <location>
        <begin position="580"/>
        <end position="605"/>
    </location>
</feature>
<name>A0A8S9HCU2_BRACR</name>
<evidence type="ECO:0000256" key="2">
    <source>
        <dbReference type="ARBA" id="ARBA00022448"/>
    </source>
</evidence>
<protein>
    <recommendedName>
        <fullName evidence="6">Vacuolar protein sorting-associated protein 41 homolog</fullName>
    </recommendedName>
</protein>
<dbReference type="AlphaFoldDB" id="A0A8S9HCU2"/>
<evidence type="ECO:0000256" key="5">
    <source>
        <dbReference type="ARBA" id="ARBA00022927"/>
    </source>
</evidence>
<dbReference type="GO" id="GO:0005770">
    <property type="term" value="C:late endosome"/>
    <property type="evidence" value="ECO:0007669"/>
    <property type="project" value="TreeGrafter"/>
</dbReference>
<dbReference type="GO" id="GO:0003676">
    <property type="term" value="F:nucleic acid binding"/>
    <property type="evidence" value="ECO:0007669"/>
    <property type="project" value="InterPro"/>
</dbReference>